<evidence type="ECO:0000313" key="1">
    <source>
        <dbReference type="EMBL" id="CAK0797203.1"/>
    </source>
</evidence>
<dbReference type="Proteomes" id="UP001189429">
    <property type="component" value="Unassembled WGS sequence"/>
</dbReference>
<feature type="non-terminal residue" evidence="1">
    <location>
        <position position="104"/>
    </location>
</feature>
<dbReference type="EMBL" id="CAUYUJ010001703">
    <property type="protein sequence ID" value="CAK0797203.1"/>
    <property type="molecule type" value="Genomic_DNA"/>
</dbReference>
<proteinExistence type="predicted"/>
<sequence>MDQLLWPPAYRRRVRQSCLLDRCWGRRICGTCCIAICFRSALSHGYFYLVSMWSRKGNKPAAGSVAVELDRHTCLDPHATAIGMNMQCGPQSADKIAACQDFWK</sequence>
<keyword evidence="2" id="KW-1185">Reference proteome</keyword>
<accession>A0ABN9PZC1</accession>
<name>A0ABN9PZC1_9DINO</name>
<comment type="caution">
    <text evidence="1">The sequence shown here is derived from an EMBL/GenBank/DDBJ whole genome shotgun (WGS) entry which is preliminary data.</text>
</comment>
<gene>
    <name evidence="1" type="ORF">PCOR1329_LOCUS6355</name>
</gene>
<reference evidence="1" key="1">
    <citation type="submission" date="2023-10" db="EMBL/GenBank/DDBJ databases">
        <authorList>
            <person name="Chen Y."/>
            <person name="Shah S."/>
            <person name="Dougan E. K."/>
            <person name="Thang M."/>
            <person name="Chan C."/>
        </authorList>
    </citation>
    <scope>NUCLEOTIDE SEQUENCE [LARGE SCALE GENOMIC DNA]</scope>
</reference>
<evidence type="ECO:0000313" key="2">
    <source>
        <dbReference type="Proteomes" id="UP001189429"/>
    </source>
</evidence>
<organism evidence="1 2">
    <name type="scientific">Prorocentrum cordatum</name>
    <dbReference type="NCBI Taxonomy" id="2364126"/>
    <lineage>
        <taxon>Eukaryota</taxon>
        <taxon>Sar</taxon>
        <taxon>Alveolata</taxon>
        <taxon>Dinophyceae</taxon>
        <taxon>Prorocentrales</taxon>
        <taxon>Prorocentraceae</taxon>
        <taxon>Prorocentrum</taxon>
    </lineage>
</organism>
<protein>
    <submittedName>
        <fullName evidence="1">Uncharacterized protein</fullName>
    </submittedName>
</protein>